<keyword evidence="2" id="KW-1185">Reference proteome</keyword>
<proteinExistence type="predicted"/>
<organism evidence="1 2">
    <name type="scientific">Streptomyces roseolus</name>
    <dbReference type="NCBI Taxonomy" id="67358"/>
    <lineage>
        <taxon>Bacteria</taxon>
        <taxon>Bacillati</taxon>
        <taxon>Actinomycetota</taxon>
        <taxon>Actinomycetes</taxon>
        <taxon>Kitasatosporales</taxon>
        <taxon>Streptomycetaceae</taxon>
        <taxon>Streptomyces</taxon>
    </lineage>
</organism>
<accession>A0ABU4K1S9</accession>
<evidence type="ECO:0000313" key="1">
    <source>
        <dbReference type="EMBL" id="MDX2291653.1"/>
    </source>
</evidence>
<evidence type="ECO:0000313" key="2">
    <source>
        <dbReference type="Proteomes" id="UP001278571"/>
    </source>
</evidence>
<dbReference type="EMBL" id="JAWJZF010000237">
    <property type="protein sequence ID" value="MDX2291653.1"/>
    <property type="molecule type" value="Genomic_DNA"/>
</dbReference>
<dbReference type="Proteomes" id="UP001278571">
    <property type="component" value="Unassembled WGS sequence"/>
</dbReference>
<dbReference type="RefSeq" id="WP_319008196.1">
    <property type="nucleotide sequence ID" value="NZ_JAWJZF010000237.1"/>
</dbReference>
<reference evidence="1 2" key="1">
    <citation type="submission" date="2023-10" db="EMBL/GenBank/DDBJ databases">
        <authorList>
            <person name="Wang X.X."/>
        </authorList>
    </citation>
    <scope>NUCLEOTIDE SEQUENCE [LARGE SCALE GENOMIC DNA]</scope>
    <source>
        <strain evidence="1 2">NBRC 12816</strain>
    </source>
</reference>
<evidence type="ECO:0008006" key="3">
    <source>
        <dbReference type="Google" id="ProtNLM"/>
    </source>
</evidence>
<comment type="caution">
    <text evidence="1">The sequence shown here is derived from an EMBL/GenBank/DDBJ whole genome shotgun (WGS) entry which is preliminary data.</text>
</comment>
<protein>
    <recommendedName>
        <fullName evidence="3">Baseplate protein J-like domain-containing protein</fullName>
    </recommendedName>
</protein>
<gene>
    <name evidence="1" type="ORF">R2363_05630</name>
</gene>
<sequence>MSAPGPPASDRFGGESAGRVSREDVVALLRRRAPGWLPEWQPEPYGLSAGLAHGYGALLELLADRVDRLPDRQFADLLNRLGFSALPPRAATVPVVLDPVPGAVTGRIAAGTRLGATLPGREGPLPFETETGIALTGGPPAEVWSVVPGADSATDHTADALARRPFTLFTGGRRTRRELYLGHDTVLAFAGPSAVDVRFSLATPSSVPLHMEWSWWDGRRWRGFAAWGDGPENSRDGTSGLTGSGTVTLVAPSAEARPTEVRGIVSYWLRARLSAPLVATPGQTMPEVAAVLLTGSTGSVPAGVRPDLVVADDLPVDVTKEFAPFGQAPQPGSTCHFACDAVFGKPGAVVSLTVERVKGQSELLEDLGPTFATAPTPLRGPDVAWEYYDGADWRPLALVLSDAQARNFLNTRMSPVEFTVPPDWAVGSVAGAEHRWLRTRLLSGSYAVARSFLVADQRTAVVESRPPVLAPVALAHRYAPPPVPPEHLVVRDDRTWREQPATGPLATLPLFRPLPEDAPTLYLGFEGELPADRVGLYLELDETVPSPPRPGRVAWEGHDGTGWVALEHEDGTAGLSRSGIVTLLWPGTAGPGGVPVTMARDDVVVLPGRGAATRFAPGDTLLLTDSRGAETVVVKEAVGETVRLRAPVTRPYVGGELRDAPPARFGTPRSWVRARFPAETDPPTVTVTLLAPNAVYARQSVTVADELLGSGDGTPGQVLRSRQTPVLGDVVVEVRESEGARTEGELPLLLERLRPRPGEGVNGRDRLRVVRDPRTGQAVEAWVRWSEVPALSAAGPEDRAFVCDRSTGRFLFGGGGHGLPLPFGETNVRLSAYRTGGGHDGNVPAGSLDQVLGAAGVAGVRNPAPAAGGADAEPFPSALVRGSAVLRHRQVGLSEDDVTALVLADEPGVARARTLGARDRHGRETAGALRVLIVPRDGSPRPTPTAELRRRVRESLAPRLPATAVPGLVVDGPAYRPVGASVTVRASRPHDPGPVRAAVRAALAAFLHPVEGGPEGAGWDFGRPVHLSDLARALSAVPGVDVLTRLDLIVDGGPAGDTVAVPVDAIVCAGPSDVLLAAQEG</sequence>
<name>A0ABU4K1S9_9ACTN</name>